<dbReference type="EC" id="3.5.1.88" evidence="2"/>
<feature type="active site" evidence="2">
    <location>
        <position position="136"/>
    </location>
</feature>
<dbReference type="PRINTS" id="PR01576">
    <property type="entry name" value="PDEFORMYLASE"/>
</dbReference>
<comment type="function">
    <text evidence="2">Removes the formyl group from the N-terminal Met of newly synthesized proteins. Requires at least a dipeptide for an efficient rate of reaction. N-terminal L-methionine is a prerequisite for activity but the enzyme has broad specificity at other positions.</text>
</comment>
<dbReference type="GO" id="GO:0006412">
    <property type="term" value="P:translation"/>
    <property type="evidence" value="ECO:0007669"/>
    <property type="project" value="UniProtKB-UniRule"/>
</dbReference>
<dbReference type="InterPro" id="IPR036821">
    <property type="entry name" value="Peptide_deformylase_sf"/>
</dbReference>
<dbReference type="Proteomes" id="UP000603369">
    <property type="component" value="Unassembled WGS sequence"/>
</dbReference>
<dbReference type="RefSeq" id="WP_005328451.1">
    <property type="nucleotide sequence ID" value="NZ_CP175770.1"/>
</dbReference>
<dbReference type="InterPro" id="IPR023635">
    <property type="entry name" value="Peptide_deformylase"/>
</dbReference>
<comment type="caution">
    <text evidence="3">The sequence shown here is derived from an EMBL/GenBank/DDBJ whole genome shotgun (WGS) entry which is preliminary data.</text>
</comment>
<gene>
    <name evidence="2 3" type="primary">def</name>
    <name evidence="3" type="ORF">JDP02_04975</name>
</gene>
<evidence type="ECO:0000313" key="4">
    <source>
        <dbReference type="Proteomes" id="UP000603369"/>
    </source>
</evidence>
<comment type="similarity">
    <text evidence="1 2">Belongs to the polypeptide deformylase family.</text>
</comment>
<accession>A0A8I1HXP1</accession>
<proteinExistence type="inferred from homology"/>
<dbReference type="SUPFAM" id="SSF56420">
    <property type="entry name" value="Peptide deformylase"/>
    <property type="match status" value="1"/>
</dbReference>
<feature type="binding site" evidence="2">
    <location>
        <position position="139"/>
    </location>
    <ligand>
        <name>Fe cation</name>
        <dbReference type="ChEBI" id="CHEBI:24875"/>
    </ligand>
</feature>
<evidence type="ECO:0000313" key="3">
    <source>
        <dbReference type="EMBL" id="MBK3427872.1"/>
    </source>
</evidence>
<dbReference type="GO" id="GO:0042586">
    <property type="term" value="F:peptide deformylase activity"/>
    <property type="evidence" value="ECO:0007669"/>
    <property type="project" value="UniProtKB-UniRule"/>
</dbReference>
<keyword evidence="4" id="KW-1185">Reference proteome</keyword>
<feature type="binding site" evidence="2">
    <location>
        <position position="135"/>
    </location>
    <ligand>
        <name>Fe cation</name>
        <dbReference type="ChEBI" id="CHEBI:24875"/>
    </ligand>
</feature>
<organism evidence="3 4">
    <name type="scientific">Corynebacterium tuberculostearicum</name>
    <dbReference type="NCBI Taxonomy" id="38304"/>
    <lineage>
        <taxon>Bacteria</taxon>
        <taxon>Bacillati</taxon>
        <taxon>Actinomycetota</taxon>
        <taxon>Actinomycetes</taxon>
        <taxon>Mycobacteriales</taxon>
        <taxon>Corynebacteriaceae</taxon>
        <taxon>Corynebacterium</taxon>
    </lineage>
</organism>
<keyword evidence="2" id="KW-0408">Iron</keyword>
<dbReference type="PIRSF" id="PIRSF004749">
    <property type="entry name" value="Pep_def"/>
    <property type="match status" value="1"/>
</dbReference>
<dbReference type="HAMAP" id="MF_00163">
    <property type="entry name" value="Pep_deformylase"/>
    <property type="match status" value="1"/>
</dbReference>
<reference evidence="3 4" key="1">
    <citation type="submission" date="2020-12" db="EMBL/GenBank/DDBJ databases">
        <title>Draft genome sequence of the commensal strain Corynebacterium tuberculostearicum MFP09/CIP 102622 isolated from human skin.</title>
        <authorList>
            <person name="Boukerb A.M."/>
            <person name="Janvier X."/>
            <person name="Feuilloley M.G.J."/>
            <person name="Groboillot A."/>
        </authorList>
    </citation>
    <scope>NUCLEOTIDE SEQUENCE [LARGE SCALE GENOMIC DNA]</scope>
    <source>
        <strain evidence="3 4">CIP 102622</strain>
    </source>
</reference>
<dbReference type="PANTHER" id="PTHR10458">
    <property type="entry name" value="PEPTIDE DEFORMYLASE"/>
    <property type="match status" value="1"/>
</dbReference>
<dbReference type="NCBIfam" id="NF001159">
    <property type="entry name" value="PRK00150.1-3"/>
    <property type="match status" value="1"/>
</dbReference>
<keyword evidence="2" id="KW-0479">Metal-binding</keyword>
<name>A0A8I1HXP1_9CORY</name>
<sequence>MSLRELRIYGDPVLGSRAEEISKFDAGLRALASDMLETMDNAGGVGLAANQVGILKRIFVYDCSHTQSGLRGAIVNPVWTPVGEQQQTGPEGCLSIPGISAETTRFNQVFVSGQDIEGRPVSMVASGLMARCIQHETDHLDGVLFLQRLEAPVRKEAMRAIRESEWFNAS</sequence>
<dbReference type="Gene3D" id="3.90.45.10">
    <property type="entry name" value="Peptide deformylase"/>
    <property type="match status" value="1"/>
</dbReference>
<evidence type="ECO:0000256" key="1">
    <source>
        <dbReference type="ARBA" id="ARBA00010759"/>
    </source>
</evidence>
<comment type="catalytic activity">
    <reaction evidence="2">
        <text>N-terminal N-formyl-L-methionyl-[peptide] + H2O = N-terminal L-methionyl-[peptide] + formate</text>
        <dbReference type="Rhea" id="RHEA:24420"/>
        <dbReference type="Rhea" id="RHEA-COMP:10639"/>
        <dbReference type="Rhea" id="RHEA-COMP:10640"/>
        <dbReference type="ChEBI" id="CHEBI:15377"/>
        <dbReference type="ChEBI" id="CHEBI:15740"/>
        <dbReference type="ChEBI" id="CHEBI:49298"/>
        <dbReference type="ChEBI" id="CHEBI:64731"/>
        <dbReference type="EC" id="3.5.1.88"/>
    </reaction>
</comment>
<protein>
    <recommendedName>
        <fullName evidence="2">Peptide deformylase</fullName>
        <shortName evidence="2">PDF</shortName>
        <ecNumber evidence="2">3.5.1.88</ecNumber>
    </recommendedName>
    <alternativeName>
        <fullName evidence="2">Polypeptide deformylase</fullName>
    </alternativeName>
</protein>
<dbReference type="Pfam" id="PF01327">
    <property type="entry name" value="Pep_deformylase"/>
    <property type="match status" value="1"/>
</dbReference>
<dbReference type="EMBL" id="JAEHFL010000006">
    <property type="protein sequence ID" value="MBK3427872.1"/>
    <property type="molecule type" value="Genomic_DNA"/>
</dbReference>
<feature type="binding site" evidence="2">
    <location>
        <position position="93"/>
    </location>
    <ligand>
        <name>Fe cation</name>
        <dbReference type="ChEBI" id="CHEBI:24875"/>
    </ligand>
</feature>
<dbReference type="AlphaFoldDB" id="A0A8I1HXP1"/>
<comment type="cofactor">
    <cofactor evidence="2">
        <name>Fe(2+)</name>
        <dbReference type="ChEBI" id="CHEBI:29033"/>
    </cofactor>
    <text evidence="2">Binds 1 Fe(2+) ion.</text>
</comment>
<dbReference type="CDD" id="cd00487">
    <property type="entry name" value="Pep_deformylase"/>
    <property type="match status" value="1"/>
</dbReference>
<keyword evidence="2 3" id="KW-0378">Hydrolase</keyword>
<keyword evidence="2" id="KW-0648">Protein biosynthesis</keyword>
<evidence type="ECO:0000256" key="2">
    <source>
        <dbReference type="HAMAP-Rule" id="MF_00163"/>
    </source>
</evidence>
<dbReference type="GO" id="GO:0046872">
    <property type="term" value="F:metal ion binding"/>
    <property type="evidence" value="ECO:0007669"/>
    <property type="project" value="UniProtKB-KW"/>
</dbReference>
<dbReference type="NCBIfam" id="TIGR00079">
    <property type="entry name" value="pept_deformyl"/>
    <property type="match status" value="1"/>
</dbReference>
<dbReference type="PANTHER" id="PTHR10458:SF22">
    <property type="entry name" value="PEPTIDE DEFORMYLASE"/>
    <property type="match status" value="1"/>
</dbReference>